<reference evidence="9 11" key="2">
    <citation type="submission" date="2018-12" db="EMBL/GenBank/DDBJ databases">
        <authorList>
            <consortium name="Pathogen Informatics"/>
        </authorList>
    </citation>
    <scope>NUCLEOTIDE SEQUENCE [LARGE SCALE GENOMIC DNA]</scope>
    <source>
        <strain evidence="9 11">NCTC12735</strain>
        <plasmid evidence="11">9</plasmid>
    </source>
</reference>
<dbReference type="NCBIfam" id="TIGR00608">
    <property type="entry name" value="radc"/>
    <property type="match status" value="1"/>
</dbReference>
<dbReference type="Proteomes" id="UP000281170">
    <property type="component" value="Plasmid 9"/>
</dbReference>
<evidence type="ECO:0000313" key="10">
    <source>
        <dbReference type="Proteomes" id="UP000054859"/>
    </source>
</evidence>
<accession>A0A0W0R5E5</accession>
<evidence type="ECO:0000313" key="9">
    <source>
        <dbReference type="EMBL" id="VEH84899.1"/>
    </source>
</evidence>
<dbReference type="InterPro" id="IPR046778">
    <property type="entry name" value="UPF0758_N"/>
</dbReference>
<evidence type="ECO:0000256" key="1">
    <source>
        <dbReference type="ARBA" id="ARBA00022670"/>
    </source>
</evidence>
<evidence type="ECO:0000313" key="8">
    <source>
        <dbReference type="EMBL" id="KTC66303.1"/>
    </source>
</evidence>
<dbReference type="PANTHER" id="PTHR30471">
    <property type="entry name" value="DNA REPAIR PROTEIN RADC"/>
    <property type="match status" value="1"/>
</dbReference>
<dbReference type="SUPFAM" id="SSF47781">
    <property type="entry name" value="RuvA domain 2-like"/>
    <property type="match status" value="1"/>
</dbReference>
<dbReference type="CDD" id="cd08071">
    <property type="entry name" value="MPN_DUF2466"/>
    <property type="match status" value="1"/>
</dbReference>
<keyword evidence="3" id="KW-0378">Hydrolase</keyword>
<keyword evidence="2" id="KW-0479">Metal-binding</keyword>
<dbReference type="GO" id="GO:0008237">
    <property type="term" value="F:metallopeptidase activity"/>
    <property type="evidence" value="ECO:0007669"/>
    <property type="project" value="UniProtKB-KW"/>
</dbReference>
<keyword evidence="5" id="KW-0482">Metalloprotease</keyword>
<dbReference type="InterPro" id="IPR025657">
    <property type="entry name" value="RadC_JAB"/>
</dbReference>
<dbReference type="Gene3D" id="3.40.140.10">
    <property type="entry name" value="Cytidine Deaminase, domain 2"/>
    <property type="match status" value="1"/>
</dbReference>
<dbReference type="GO" id="GO:0046872">
    <property type="term" value="F:metal ion binding"/>
    <property type="evidence" value="ECO:0007669"/>
    <property type="project" value="UniProtKB-KW"/>
</dbReference>
<dbReference type="NCBIfam" id="NF000642">
    <property type="entry name" value="PRK00024.1"/>
    <property type="match status" value="1"/>
</dbReference>
<dbReference type="PATRIC" id="fig|45056.6.peg.996"/>
<evidence type="ECO:0000313" key="11">
    <source>
        <dbReference type="Proteomes" id="UP000281170"/>
    </source>
</evidence>
<dbReference type="PROSITE" id="PS01302">
    <property type="entry name" value="UPF0758"/>
    <property type="match status" value="1"/>
</dbReference>
<evidence type="ECO:0000256" key="5">
    <source>
        <dbReference type="ARBA" id="ARBA00023049"/>
    </source>
</evidence>
<dbReference type="RefSeq" id="WP_058461991.1">
    <property type="nucleotide sequence ID" value="NZ_CAAAHS010000002.1"/>
</dbReference>
<evidence type="ECO:0000256" key="2">
    <source>
        <dbReference type="ARBA" id="ARBA00022723"/>
    </source>
</evidence>
<gene>
    <name evidence="8" type="primary">radC</name>
    <name evidence="8" type="ORF">Lade_0961</name>
    <name evidence="9" type="ORF">NCTC12735_00519</name>
</gene>
<keyword evidence="4" id="KW-0862">Zinc</keyword>
<dbReference type="InterPro" id="IPR037518">
    <property type="entry name" value="MPN"/>
</dbReference>
<evidence type="ECO:0000256" key="6">
    <source>
        <dbReference type="RuleBase" id="RU003797"/>
    </source>
</evidence>
<dbReference type="InterPro" id="IPR001405">
    <property type="entry name" value="UPF0758"/>
</dbReference>
<dbReference type="GO" id="GO:0006508">
    <property type="term" value="P:proteolysis"/>
    <property type="evidence" value="ECO:0007669"/>
    <property type="project" value="UniProtKB-KW"/>
</dbReference>
<dbReference type="KEGG" id="ladl:NCTC12735_00519"/>
<keyword evidence="10" id="KW-1185">Reference proteome</keyword>
<dbReference type="PANTHER" id="PTHR30471:SF3">
    <property type="entry name" value="UPF0758 PROTEIN YEES-RELATED"/>
    <property type="match status" value="1"/>
</dbReference>
<dbReference type="InterPro" id="IPR010994">
    <property type="entry name" value="RuvA_2-like"/>
</dbReference>
<dbReference type="Proteomes" id="UP000054859">
    <property type="component" value="Unassembled WGS sequence"/>
</dbReference>
<dbReference type="STRING" id="45056.Lade_0961"/>
<reference evidence="8 10" key="1">
    <citation type="submission" date="2015-11" db="EMBL/GenBank/DDBJ databases">
        <title>Identification of large and diverse effector repertoires of 38 Legionella species.</title>
        <authorList>
            <person name="Burstein D."/>
            <person name="Amaro F."/>
            <person name="Zusman T."/>
            <person name="Lifshitz Z."/>
            <person name="Cohen O."/>
            <person name="Gilbert J.A."/>
            <person name="Pupko T."/>
            <person name="Shuman H.A."/>
            <person name="Segal G."/>
        </authorList>
    </citation>
    <scope>NUCLEOTIDE SEQUENCE [LARGE SCALE GENOMIC DNA]</scope>
    <source>
        <strain evidence="8 10">1762-AUS-E</strain>
    </source>
</reference>
<evidence type="ECO:0000256" key="4">
    <source>
        <dbReference type="ARBA" id="ARBA00022833"/>
    </source>
</evidence>
<comment type="similarity">
    <text evidence="6">Belongs to the UPF0758 family.</text>
</comment>
<sequence>MKNFDKREIRLREKLLAYGAEKLSDAELLAVLISSGSKGRTCLQLAEDLLKQFGDLRAILNADLSHFKKVSGLGNVRYVQLQAAHEICKRNDFIHLRKENQLTHSQQACIYLKRKLRDKKNETFAAIFLDTQYHIISYEELFNGTINATVVHIRPILDRILKLNAAAVILAHNHPSGVSEASSFDREITEKIKEALSLVDAKLLDHLVIGDNEVYSILHDSKWECM</sequence>
<keyword evidence="9" id="KW-0614">Plasmid</keyword>
<keyword evidence="1" id="KW-0645">Protease</keyword>
<dbReference type="OrthoDB" id="9804482at2"/>
<protein>
    <submittedName>
        <fullName evidence="8">DNA repair protein RadC</fullName>
    </submittedName>
</protein>
<dbReference type="PROSITE" id="PS50249">
    <property type="entry name" value="MPN"/>
    <property type="match status" value="1"/>
</dbReference>
<dbReference type="AlphaFoldDB" id="A0A0W0R5E5"/>
<feature type="domain" description="MPN" evidence="7">
    <location>
        <begin position="101"/>
        <end position="223"/>
    </location>
</feature>
<dbReference type="EMBL" id="LR134418">
    <property type="protein sequence ID" value="VEH84899.1"/>
    <property type="molecule type" value="Genomic_DNA"/>
</dbReference>
<evidence type="ECO:0000256" key="3">
    <source>
        <dbReference type="ARBA" id="ARBA00022801"/>
    </source>
</evidence>
<proteinExistence type="inferred from homology"/>
<geneLocation type="plasmid" evidence="9 11">
    <name>9</name>
</geneLocation>
<dbReference type="InterPro" id="IPR020891">
    <property type="entry name" value="UPF0758_CS"/>
</dbReference>
<name>A0A0W0R5E5_9GAMM</name>
<dbReference type="Pfam" id="PF20582">
    <property type="entry name" value="UPF0758_N"/>
    <property type="match status" value="1"/>
</dbReference>
<dbReference type="EMBL" id="LNKA01000001">
    <property type="protein sequence ID" value="KTC66303.1"/>
    <property type="molecule type" value="Genomic_DNA"/>
</dbReference>
<evidence type="ECO:0000259" key="7">
    <source>
        <dbReference type="PROSITE" id="PS50249"/>
    </source>
</evidence>
<dbReference type="Pfam" id="PF04002">
    <property type="entry name" value="RadC"/>
    <property type="match status" value="1"/>
</dbReference>
<organism evidence="8 10">
    <name type="scientific">Legionella adelaidensis</name>
    <dbReference type="NCBI Taxonomy" id="45056"/>
    <lineage>
        <taxon>Bacteria</taxon>
        <taxon>Pseudomonadati</taxon>
        <taxon>Pseudomonadota</taxon>
        <taxon>Gammaproteobacteria</taxon>
        <taxon>Legionellales</taxon>
        <taxon>Legionellaceae</taxon>
        <taxon>Legionella</taxon>
    </lineage>
</organism>